<feature type="transmembrane region" description="Helical" evidence="1">
    <location>
        <begin position="245"/>
        <end position="263"/>
    </location>
</feature>
<reference evidence="2 3" key="1">
    <citation type="submission" date="2024-07" db="EMBL/GenBank/DDBJ databases">
        <authorList>
            <person name="Akdeniz Z."/>
        </authorList>
    </citation>
    <scope>NUCLEOTIDE SEQUENCE [LARGE SCALE GENOMIC DNA]</scope>
</reference>
<keyword evidence="1" id="KW-0812">Transmembrane</keyword>
<sequence>MELAMNGLHNKNFIGYNSIDDFQRQKLKLFSIEFQADFTSGQIQDVIKKLSVLIQYNQSYVDMPHFYSIYGDEKFAKAQPYDLNFSYASWSSFPLAIQTHVLKAIMKLHSIDYDPIYRANVVQARNLPNQQQQALSTVLFGLIFALQSIFVVIQIQQDKQGQLDSIRLSGVTDIIYISELFCFQMSCYLLMAFFQFYTAFWLPGGNDVFFNMSKTQFIFIVFIGGIYSTCFGIFVGVLTKPKASVLILMFASYIIISLCFQMFGTTMLYDASILSSFGLFVIRWVFPYSTLMQTTSFVIYQNIAIVKFDDKTFSYINKNTNFTFTNFSSSIHNKTGAFNSKITYTLPSCMYILSLTIYQSILLILFAWILGEQLSGNASASRPFWKLFKRHQQTSGFTHGQLIEKNINIFKANIQNKIRQKLTEEQVTGAID</sequence>
<accession>A0ABP1I7D6</accession>
<evidence type="ECO:0000256" key="1">
    <source>
        <dbReference type="SAM" id="Phobius"/>
    </source>
</evidence>
<proteinExistence type="predicted"/>
<keyword evidence="1" id="KW-0472">Membrane</keyword>
<dbReference type="Proteomes" id="UP001642409">
    <property type="component" value="Unassembled WGS sequence"/>
</dbReference>
<dbReference type="EMBL" id="CAXDID020000062">
    <property type="protein sequence ID" value="CAL6010962.1"/>
    <property type="molecule type" value="Genomic_DNA"/>
</dbReference>
<feature type="transmembrane region" description="Helical" evidence="1">
    <location>
        <begin position="174"/>
        <end position="197"/>
    </location>
</feature>
<feature type="transmembrane region" description="Helical" evidence="1">
    <location>
        <begin position="349"/>
        <end position="371"/>
    </location>
</feature>
<organism evidence="2 3">
    <name type="scientific">Hexamita inflata</name>
    <dbReference type="NCBI Taxonomy" id="28002"/>
    <lineage>
        <taxon>Eukaryota</taxon>
        <taxon>Metamonada</taxon>
        <taxon>Diplomonadida</taxon>
        <taxon>Hexamitidae</taxon>
        <taxon>Hexamitinae</taxon>
        <taxon>Hexamita</taxon>
    </lineage>
</organism>
<feature type="transmembrane region" description="Helical" evidence="1">
    <location>
        <begin position="217"/>
        <end position="238"/>
    </location>
</feature>
<gene>
    <name evidence="2" type="ORF">HINF_LOCUS22340</name>
</gene>
<keyword evidence="3" id="KW-1185">Reference proteome</keyword>
<keyword evidence="1" id="KW-1133">Transmembrane helix</keyword>
<name>A0ABP1I7D6_9EUKA</name>
<evidence type="ECO:0000313" key="3">
    <source>
        <dbReference type="Proteomes" id="UP001642409"/>
    </source>
</evidence>
<comment type="caution">
    <text evidence="2">The sequence shown here is derived from an EMBL/GenBank/DDBJ whole genome shotgun (WGS) entry which is preliminary data.</text>
</comment>
<feature type="transmembrane region" description="Helical" evidence="1">
    <location>
        <begin position="134"/>
        <end position="153"/>
    </location>
</feature>
<protein>
    <submittedName>
        <fullName evidence="2">ABC_transporter family protein</fullName>
    </submittedName>
</protein>
<evidence type="ECO:0000313" key="2">
    <source>
        <dbReference type="EMBL" id="CAL6010962.1"/>
    </source>
</evidence>